<dbReference type="GO" id="GO:0015074">
    <property type="term" value="P:DNA integration"/>
    <property type="evidence" value="ECO:0007669"/>
    <property type="project" value="InterPro"/>
</dbReference>
<dbReference type="Pfam" id="PF13333">
    <property type="entry name" value="rve_2"/>
    <property type="match status" value="1"/>
</dbReference>
<proteinExistence type="predicted"/>
<protein>
    <recommendedName>
        <fullName evidence="1">Integrase catalytic domain-containing protein</fullName>
    </recommendedName>
</protein>
<dbReference type="EMBL" id="AAYG02000003">
    <property type="protein sequence ID" value="EDN79314.1"/>
    <property type="molecule type" value="Genomic_DNA"/>
</dbReference>
<organism evidence="2 3">
    <name type="scientific">Mediterraneibacter gnavus (strain ATCC 29149 / DSM 114966 / JCM 6515 / VPI C7-9)</name>
    <name type="common">Ruminococcus gnavus</name>
    <dbReference type="NCBI Taxonomy" id="411470"/>
    <lineage>
        <taxon>Bacteria</taxon>
        <taxon>Bacillati</taxon>
        <taxon>Bacillota</taxon>
        <taxon>Clostridia</taxon>
        <taxon>Lachnospirales</taxon>
        <taxon>Lachnospiraceae</taxon>
        <taxon>Mediterraneibacter</taxon>
    </lineage>
</organism>
<reference evidence="2 3" key="1">
    <citation type="submission" date="2007-04" db="EMBL/GenBank/DDBJ databases">
        <authorList>
            <person name="Fulton L."/>
            <person name="Clifton S."/>
            <person name="Fulton B."/>
            <person name="Xu J."/>
            <person name="Minx P."/>
            <person name="Pepin K.H."/>
            <person name="Johnson M."/>
            <person name="Thiruvilangam P."/>
            <person name="Bhonagiri V."/>
            <person name="Nash W.E."/>
            <person name="Mardis E.R."/>
            <person name="Wilson R.K."/>
        </authorList>
    </citation>
    <scope>NUCLEOTIDE SEQUENCE [LARGE SCALE GENOMIC DNA]</scope>
    <source>
        <strain evidence="2 3">ATCC 29149</strain>
    </source>
</reference>
<dbReference type="PANTHER" id="PTHR46889">
    <property type="entry name" value="TRANSPOSASE INSF FOR INSERTION SEQUENCE IS3B-RELATED"/>
    <property type="match status" value="1"/>
</dbReference>
<accession>A7AYE6</accession>
<gene>
    <name evidence="2" type="ORF">RUMGNA_00311</name>
</gene>
<dbReference type="Proteomes" id="UP000004410">
    <property type="component" value="Unassembled WGS sequence"/>
</dbReference>
<dbReference type="RefSeq" id="WP_004840307.1">
    <property type="nucleotide sequence ID" value="NZ_CP027002.1"/>
</dbReference>
<sequence>MKREWINRFKIFNYAHAHKLIFEYIETFYNTVRIHSHCGYLSPNEYEEQYLENIEENAVKIAS</sequence>
<evidence type="ECO:0000313" key="3">
    <source>
        <dbReference type="Proteomes" id="UP000004410"/>
    </source>
</evidence>
<feature type="domain" description="Integrase catalytic" evidence="1">
    <location>
        <begin position="2"/>
        <end position="51"/>
    </location>
</feature>
<reference evidence="2 3" key="2">
    <citation type="submission" date="2007-06" db="EMBL/GenBank/DDBJ databases">
        <title>Draft genome sequence of Ruminococcus gnavus (ATCC 29149).</title>
        <authorList>
            <person name="Sudarsanam P."/>
            <person name="Ley R."/>
            <person name="Guruge J."/>
            <person name="Turnbaugh P.J."/>
            <person name="Mahowald M."/>
            <person name="Liep D."/>
            <person name="Gordon J."/>
        </authorList>
    </citation>
    <scope>NUCLEOTIDE SEQUENCE [LARGE SCALE GENOMIC DNA]</scope>
    <source>
        <strain evidence="2 3">ATCC 29149</strain>
    </source>
</reference>
<dbReference type="AlphaFoldDB" id="A7AYE6"/>
<dbReference type="PANTHER" id="PTHR46889:SF4">
    <property type="entry name" value="TRANSPOSASE INSO FOR INSERTION SEQUENCE ELEMENT IS911B-RELATED"/>
    <property type="match status" value="1"/>
</dbReference>
<evidence type="ECO:0000313" key="2">
    <source>
        <dbReference type="EMBL" id="EDN79314.1"/>
    </source>
</evidence>
<dbReference type="GeneID" id="88505724"/>
<dbReference type="InterPro" id="IPR050900">
    <property type="entry name" value="Transposase_IS3/IS150/IS904"/>
</dbReference>
<dbReference type="PaxDb" id="411470-RUMGNA_00311"/>
<dbReference type="InterPro" id="IPR001584">
    <property type="entry name" value="Integrase_cat-core"/>
</dbReference>
<dbReference type="eggNOG" id="COG2801">
    <property type="taxonomic scope" value="Bacteria"/>
</dbReference>
<evidence type="ECO:0000259" key="1">
    <source>
        <dbReference type="Pfam" id="PF13333"/>
    </source>
</evidence>
<comment type="caution">
    <text evidence="2">The sequence shown here is derived from an EMBL/GenBank/DDBJ whole genome shotgun (WGS) entry which is preliminary data.</text>
</comment>
<name>A7AYE6_MEDG7</name>